<keyword evidence="7 14" id="KW-0812">Transmembrane</keyword>
<dbReference type="SUPFAM" id="SSF55874">
    <property type="entry name" value="ATPase domain of HSP90 chaperone/DNA topoisomerase II/histidine kinase"/>
    <property type="match status" value="1"/>
</dbReference>
<keyword evidence="17" id="KW-1185">Reference proteome</keyword>
<sequence>MKIKKHIASIIILITLIITSIGTYLCYPFINQAIQKSNFESRDISDYMSSYLIEYSYASDFLLKESQDPSASIYDYYQSSQDETNADYYYDFQSAVEDKVNELHQKEDIFFHITDHQSQKQFSNTNDPISQISQNKDLQDKYQWYMQIEFDNKGVPKVTHTNDEHINIYSLESLFSYNTTFYDDYSQEDITIRYQPLQNITITLAVSDQLHMTSQIGSYLMNISRSQLYLYSLPYIFTAIVVCCIVTLCIPMKYLEQSRFLSFVMRIKFAFLAIIWGTLAIMMYAGTAIMIAGTIQDQFQYIYQQFAIEAIGPYLTPAINIAYYFIFYLLFIILAYFIKYLFHKGIKKYFWENTCLGWLITHGHQIMNKVIDFDLDDSLNKTVLKIVLFNLLIIAGCSIFFVFGIFFAVIYSIIIFILIRKKFQDIQNDYHTLLKATQQLSNGHFDVQINQDIGIFNPLKDEFVHIKDGFEKAVKEEVKSQRMKTELISNVSHDLKTPLTSIITYVDLLKNNNLSSDDRQHYLDILERNSLRLKNLIEDLFEVSKANSGDVKLNLVDIDIISLIKQSQLECQDNLDEKSLSMKWNSSQDKMMCHLDSSKTYRIFENLFMNISKYALPHTRVYIDIHDHDDHVEIIFKNISEEEMTFNENEIVERFVQGDKSRNTHGSGLGLAIVKSFTELQGGQFKVELDGDLFKTIVIFPKCS</sequence>
<feature type="transmembrane region" description="Helical" evidence="14">
    <location>
        <begin position="7"/>
        <end position="30"/>
    </location>
</feature>
<evidence type="ECO:0000256" key="8">
    <source>
        <dbReference type="ARBA" id="ARBA00022741"/>
    </source>
</evidence>
<evidence type="ECO:0000256" key="6">
    <source>
        <dbReference type="ARBA" id="ARBA00022679"/>
    </source>
</evidence>
<keyword evidence="6" id="KW-0808">Transferase</keyword>
<dbReference type="SMART" id="SM00387">
    <property type="entry name" value="HATPase_c"/>
    <property type="match status" value="1"/>
</dbReference>
<evidence type="ECO:0000256" key="9">
    <source>
        <dbReference type="ARBA" id="ARBA00022777"/>
    </source>
</evidence>
<dbReference type="InterPro" id="IPR003661">
    <property type="entry name" value="HisK_dim/P_dom"/>
</dbReference>
<keyword evidence="4" id="KW-1003">Cell membrane</keyword>
<comment type="subcellular location">
    <subcellularLocation>
        <location evidence="2">Cell membrane</location>
        <topology evidence="2">Multi-pass membrane protein</topology>
    </subcellularLocation>
</comment>
<feature type="transmembrane region" description="Helical" evidence="14">
    <location>
        <begin position="321"/>
        <end position="342"/>
    </location>
</feature>
<keyword evidence="13 14" id="KW-0472">Membrane</keyword>
<gene>
    <name evidence="16" type="ORF">QUV98_05590</name>
</gene>
<feature type="transmembrane region" description="Helical" evidence="14">
    <location>
        <begin position="228"/>
        <end position="250"/>
    </location>
</feature>
<keyword evidence="9 16" id="KW-0418">Kinase</keyword>
<reference evidence="17" key="1">
    <citation type="submission" date="2023-06" db="EMBL/GenBank/DDBJ databases">
        <title>Identification and characterization of horizontal gene transfer across gut microbiota members of farm animals based on homology search.</title>
        <authorList>
            <person name="Zeman M."/>
            <person name="Kubasova T."/>
            <person name="Jahodarova E."/>
            <person name="Nykrynova M."/>
            <person name="Rychlik I."/>
        </authorList>
    </citation>
    <scope>NUCLEOTIDE SEQUENCE [LARGE SCALE GENOMIC DNA]</scope>
    <source>
        <strain evidence="17">ET341</strain>
    </source>
</reference>
<dbReference type="RefSeq" id="WP_289527614.1">
    <property type="nucleotide sequence ID" value="NZ_JAUDCK010000015.1"/>
</dbReference>
<evidence type="ECO:0000256" key="12">
    <source>
        <dbReference type="ARBA" id="ARBA00023012"/>
    </source>
</evidence>
<dbReference type="InterPro" id="IPR036890">
    <property type="entry name" value="HATPase_C_sf"/>
</dbReference>
<dbReference type="PROSITE" id="PS50109">
    <property type="entry name" value="HIS_KIN"/>
    <property type="match status" value="1"/>
</dbReference>
<dbReference type="InterPro" id="IPR003594">
    <property type="entry name" value="HATPase_dom"/>
</dbReference>
<evidence type="ECO:0000256" key="2">
    <source>
        <dbReference type="ARBA" id="ARBA00004651"/>
    </source>
</evidence>
<evidence type="ECO:0000313" key="16">
    <source>
        <dbReference type="EMBL" id="MDM8195787.1"/>
    </source>
</evidence>
<evidence type="ECO:0000256" key="5">
    <source>
        <dbReference type="ARBA" id="ARBA00022553"/>
    </source>
</evidence>
<dbReference type="Proteomes" id="UP001529275">
    <property type="component" value="Unassembled WGS sequence"/>
</dbReference>
<feature type="transmembrane region" description="Helical" evidence="14">
    <location>
        <begin position="387"/>
        <end position="419"/>
    </location>
</feature>
<dbReference type="SMART" id="SM00388">
    <property type="entry name" value="HisKA"/>
    <property type="match status" value="1"/>
</dbReference>
<feature type="domain" description="Histidine kinase" evidence="15">
    <location>
        <begin position="490"/>
        <end position="688"/>
    </location>
</feature>
<dbReference type="Gene3D" id="3.30.565.10">
    <property type="entry name" value="Histidine kinase-like ATPase, C-terminal domain"/>
    <property type="match status" value="1"/>
</dbReference>
<evidence type="ECO:0000256" key="14">
    <source>
        <dbReference type="SAM" id="Phobius"/>
    </source>
</evidence>
<keyword evidence="10" id="KW-0067">ATP-binding</keyword>
<evidence type="ECO:0000256" key="11">
    <source>
        <dbReference type="ARBA" id="ARBA00022989"/>
    </source>
</evidence>
<dbReference type="CDD" id="cd00082">
    <property type="entry name" value="HisKA"/>
    <property type="match status" value="1"/>
</dbReference>
<evidence type="ECO:0000256" key="4">
    <source>
        <dbReference type="ARBA" id="ARBA00022475"/>
    </source>
</evidence>
<dbReference type="EMBL" id="JAUDCK010000015">
    <property type="protein sequence ID" value="MDM8195787.1"/>
    <property type="molecule type" value="Genomic_DNA"/>
</dbReference>
<feature type="transmembrane region" description="Helical" evidence="14">
    <location>
        <begin position="271"/>
        <end position="295"/>
    </location>
</feature>
<evidence type="ECO:0000256" key="13">
    <source>
        <dbReference type="ARBA" id="ARBA00023136"/>
    </source>
</evidence>
<keyword evidence="8" id="KW-0547">Nucleotide-binding</keyword>
<dbReference type="InterPro" id="IPR005467">
    <property type="entry name" value="His_kinase_dom"/>
</dbReference>
<evidence type="ECO:0000313" key="17">
    <source>
        <dbReference type="Proteomes" id="UP001529275"/>
    </source>
</evidence>
<organism evidence="16 17">
    <name type="scientific">Massilimicrobiota timonensis</name>
    <dbReference type="NCBI Taxonomy" id="1776392"/>
    <lineage>
        <taxon>Bacteria</taxon>
        <taxon>Bacillati</taxon>
        <taxon>Bacillota</taxon>
        <taxon>Erysipelotrichia</taxon>
        <taxon>Erysipelotrichales</taxon>
        <taxon>Erysipelotrichaceae</taxon>
        <taxon>Massilimicrobiota</taxon>
    </lineage>
</organism>
<name>A0ABT7UI08_9FIRM</name>
<dbReference type="InterPro" id="IPR036097">
    <property type="entry name" value="HisK_dim/P_sf"/>
</dbReference>
<evidence type="ECO:0000259" key="15">
    <source>
        <dbReference type="PROSITE" id="PS50109"/>
    </source>
</evidence>
<dbReference type="EC" id="2.7.13.3" evidence="3"/>
<evidence type="ECO:0000256" key="7">
    <source>
        <dbReference type="ARBA" id="ARBA00022692"/>
    </source>
</evidence>
<dbReference type="PANTHER" id="PTHR45528">
    <property type="entry name" value="SENSOR HISTIDINE KINASE CPXA"/>
    <property type="match status" value="1"/>
</dbReference>
<proteinExistence type="predicted"/>
<evidence type="ECO:0000256" key="10">
    <source>
        <dbReference type="ARBA" id="ARBA00022840"/>
    </source>
</evidence>
<dbReference type="Gene3D" id="1.10.287.130">
    <property type="match status" value="1"/>
</dbReference>
<dbReference type="Pfam" id="PF02518">
    <property type="entry name" value="HATPase_c"/>
    <property type="match status" value="1"/>
</dbReference>
<evidence type="ECO:0000256" key="3">
    <source>
        <dbReference type="ARBA" id="ARBA00012438"/>
    </source>
</evidence>
<dbReference type="InterPro" id="IPR050398">
    <property type="entry name" value="HssS/ArlS-like"/>
</dbReference>
<keyword evidence="11 14" id="KW-1133">Transmembrane helix</keyword>
<dbReference type="GO" id="GO:0016301">
    <property type="term" value="F:kinase activity"/>
    <property type="evidence" value="ECO:0007669"/>
    <property type="project" value="UniProtKB-KW"/>
</dbReference>
<keyword evidence="5" id="KW-0597">Phosphoprotein</keyword>
<comment type="caution">
    <text evidence="16">The sequence shown here is derived from an EMBL/GenBank/DDBJ whole genome shotgun (WGS) entry which is preliminary data.</text>
</comment>
<keyword evidence="12" id="KW-0902">Two-component regulatory system</keyword>
<comment type="catalytic activity">
    <reaction evidence="1">
        <text>ATP + protein L-histidine = ADP + protein N-phospho-L-histidine.</text>
        <dbReference type="EC" id="2.7.13.3"/>
    </reaction>
</comment>
<dbReference type="SUPFAM" id="SSF47384">
    <property type="entry name" value="Homodimeric domain of signal transducing histidine kinase"/>
    <property type="match status" value="1"/>
</dbReference>
<evidence type="ECO:0000256" key="1">
    <source>
        <dbReference type="ARBA" id="ARBA00000085"/>
    </source>
</evidence>
<dbReference type="Pfam" id="PF00512">
    <property type="entry name" value="HisKA"/>
    <property type="match status" value="1"/>
</dbReference>
<protein>
    <recommendedName>
        <fullName evidence="3">histidine kinase</fullName>
        <ecNumber evidence="3">2.7.13.3</ecNumber>
    </recommendedName>
</protein>
<dbReference type="PANTHER" id="PTHR45528:SF1">
    <property type="entry name" value="SENSOR HISTIDINE KINASE CPXA"/>
    <property type="match status" value="1"/>
</dbReference>
<accession>A0ABT7UI08</accession>